<proteinExistence type="predicted"/>
<gene>
    <name evidence="1" type="ORF">rCG_40843</name>
</gene>
<reference evidence="1 2" key="1">
    <citation type="submission" date="2005-09" db="EMBL/GenBank/DDBJ databases">
        <authorList>
            <person name="Mural R.J."/>
            <person name="Li P.W."/>
            <person name="Adams M.D."/>
            <person name="Amanatides P.G."/>
            <person name="Baden-Tillson H."/>
            <person name="Barnstead M."/>
            <person name="Chin S.H."/>
            <person name="Dew I."/>
            <person name="Evans C.A."/>
            <person name="Ferriera S."/>
            <person name="Flanigan M."/>
            <person name="Fosler C."/>
            <person name="Glodek A."/>
            <person name="Gu Z."/>
            <person name="Holt R.A."/>
            <person name="Jennings D."/>
            <person name="Kraft C.L."/>
            <person name="Lu F."/>
            <person name="Nguyen T."/>
            <person name="Nusskern D.R."/>
            <person name="Pfannkoch C.M."/>
            <person name="Sitter C."/>
            <person name="Sutton G.G."/>
            <person name="Venter J.C."/>
            <person name="Wang Z."/>
            <person name="Woodage T."/>
            <person name="Zheng X.H."/>
            <person name="Zhong F."/>
        </authorList>
    </citation>
    <scope>NUCLEOTIDE SEQUENCE [LARGE SCALE GENOMIC DNA]</scope>
    <source>
        <strain>BN</strain>
        <strain evidence="2">Sprague-Dawley</strain>
    </source>
</reference>
<accession>A6KL07</accession>
<name>A6KL07_RAT</name>
<organism evidence="1 2">
    <name type="scientific">Rattus norvegicus</name>
    <name type="common">Rat</name>
    <dbReference type="NCBI Taxonomy" id="10116"/>
    <lineage>
        <taxon>Eukaryota</taxon>
        <taxon>Metazoa</taxon>
        <taxon>Chordata</taxon>
        <taxon>Craniata</taxon>
        <taxon>Vertebrata</taxon>
        <taxon>Euteleostomi</taxon>
        <taxon>Mammalia</taxon>
        <taxon>Eutheria</taxon>
        <taxon>Euarchontoglires</taxon>
        <taxon>Glires</taxon>
        <taxon>Rodentia</taxon>
        <taxon>Myomorpha</taxon>
        <taxon>Muroidea</taxon>
        <taxon>Muridae</taxon>
        <taxon>Murinae</taxon>
        <taxon>Rattus</taxon>
    </lineage>
</organism>
<dbReference type="AlphaFoldDB" id="A6KL07"/>
<evidence type="ECO:0000313" key="2">
    <source>
        <dbReference type="Proteomes" id="UP000234681"/>
    </source>
</evidence>
<evidence type="ECO:0000313" key="1">
    <source>
        <dbReference type="EMBL" id="EDL85109.1"/>
    </source>
</evidence>
<sequence length="105" mass="11727">MTILKSFELCSDNMWGCAECFMATSYMSLGPQGPAFATLHHTPQSSLSMAQQLQCHLSRVHSHQDAWHCQPPHLKPPPGILAIISSPALVIVTFWARWNIRALIM</sequence>
<protein>
    <submittedName>
        <fullName evidence="1">RCG40843, isoform CRA_b</fullName>
    </submittedName>
</protein>
<dbReference type="Proteomes" id="UP000234681">
    <property type="component" value="Chromosome 3"/>
</dbReference>
<dbReference type="EMBL" id="CH474062">
    <property type="protein sequence ID" value="EDL85109.1"/>
    <property type="molecule type" value="Genomic_DNA"/>
</dbReference>